<dbReference type="OrthoDB" id="3692150at2"/>
<organism evidence="2 3">
    <name type="scientific">Corynebacterium jeikeium (strain K411)</name>
    <dbReference type="NCBI Taxonomy" id="306537"/>
    <lineage>
        <taxon>Bacteria</taxon>
        <taxon>Bacillati</taxon>
        <taxon>Actinomycetota</taxon>
        <taxon>Actinomycetes</taxon>
        <taxon>Mycobacteriales</taxon>
        <taxon>Corynebacteriaceae</taxon>
        <taxon>Corynebacterium</taxon>
    </lineage>
</organism>
<evidence type="ECO:0000313" key="2">
    <source>
        <dbReference type="EMBL" id="CAI36900.1"/>
    </source>
</evidence>
<proteinExistence type="predicted"/>
<dbReference type="InterPro" id="IPR016181">
    <property type="entry name" value="Acyl_CoA_acyltransferase"/>
</dbReference>
<dbReference type="HOGENOM" id="CLU_091690_0_0_11"/>
<dbReference type="Pfam" id="PF13508">
    <property type="entry name" value="Acetyltransf_7"/>
    <property type="match status" value="1"/>
</dbReference>
<accession>Q4JWA7</accession>
<dbReference type="PATRIC" id="fig|306537.10.peg.746"/>
<dbReference type="InterPro" id="IPR000182">
    <property type="entry name" value="GNAT_dom"/>
</dbReference>
<dbReference type="EMBL" id="CR931997">
    <property type="protein sequence ID" value="CAI36900.1"/>
    <property type="molecule type" value="Genomic_DNA"/>
</dbReference>
<evidence type="ECO:0000313" key="3">
    <source>
        <dbReference type="Proteomes" id="UP000000545"/>
    </source>
</evidence>
<dbReference type="GO" id="GO:0016747">
    <property type="term" value="F:acyltransferase activity, transferring groups other than amino-acyl groups"/>
    <property type="evidence" value="ECO:0007669"/>
    <property type="project" value="InterPro"/>
</dbReference>
<dbReference type="Proteomes" id="UP000000545">
    <property type="component" value="Chromosome"/>
</dbReference>
<sequence>MPQDMPQDAPHTIPATGSPLRVSVVSATNRHFISRLDELIDIHLAAMDYPKETHAQRKSLWIYNGSQPDFTCSMALLHRAEEQPDPSNPRQRCVGIGFTFRGSPNTWWYRQVARGLVLNGNSRTEATRILHAYAELSEIHVLPAAQGEGVGTTILNDLLERTPQNTVMLSTPEVEGEANAAWQLYRKAGFTDVLRNFKFPADPRPFGILQRTRP</sequence>
<feature type="domain" description="N-acetyltransferase" evidence="1">
    <location>
        <begin position="133"/>
        <end position="191"/>
    </location>
</feature>
<dbReference type="eggNOG" id="COG0456">
    <property type="taxonomic scope" value="Bacteria"/>
</dbReference>
<name>Q4JWA7_CORJK</name>
<dbReference type="CDD" id="cd04301">
    <property type="entry name" value="NAT_SF"/>
    <property type="match status" value="1"/>
</dbReference>
<dbReference type="Gene3D" id="3.40.630.30">
    <property type="match status" value="1"/>
</dbReference>
<protein>
    <recommendedName>
        <fullName evidence="1">N-acetyltransferase domain-containing protein</fullName>
    </recommendedName>
</protein>
<gene>
    <name evidence="2" type="ordered locus">jk0738</name>
</gene>
<evidence type="ECO:0000259" key="1">
    <source>
        <dbReference type="Pfam" id="PF13508"/>
    </source>
</evidence>
<dbReference type="AlphaFoldDB" id="Q4JWA7"/>
<dbReference type="KEGG" id="cjk:jk0738"/>
<keyword evidence="3" id="KW-1185">Reference proteome</keyword>
<reference evidence="2 3" key="1">
    <citation type="journal article" date="2005" name="J. Bacteriol.">
        <title>Complete genome sequence and analysis of the multiresistant nosocomial pathogen Corynebacterium jeikeium K411, a lipid-requiring bacterium of the human skin flora.</title>
        <authorList>
            <person name="Tauch A."/>
            <person name="Kaiser O."/>
            <person name="Hain T."/>
            <person name="Goesmann A."/>
            <person name="Weisshaar B."/>
            <person name="Albersmeier A."/>
            <person name="Bekel T."/>
            <person name="Bischoff N."/>
            <person name="Brune I."/>
            <person name="Chakraborty T."/>
            <person name="Kalinowski J."/>
            <person name="Meyer F."/>
            <person name="Rupp O."/>
            <person name="Schneiker S."/>
            <person name="Viehoever P."/>
            <person name="Puehler A."/>
        </authorList>
    </citation>
    <scope>NUCLEOTIDE SEQUENCE [LARGE SCALE GENOMIC DNA]</scope>
    <source>
        <strain evidence="2 3">K411</strain>
    </source>
</reference>
<dbReference type="STRING" id="306537.jk0738"/>
<dbReference type="SUPFAM" id="SSF55729">
    <property type="entry name" value="Acyl-CoA N-acyltransferases (Nat)"/>
    <property type="match status" value="1"/>
</dbReference>